<accession>A0A3M7SUA5</accession>
<dbReference type="Proteomes" id="UP000276133">
    <property type="component" value="Unassembled WGS sequence"/>
</dbReference>
<evidence type="ECO:0000313" key="1">
    <source>
        <dbReference type="EMBL" id="RNA39285.1"/>
    </source>
</evidence>
<dbReference type="AlphaFoldDB" id="A0A3M7SUA5"/>
<dbReference type="EMBL" id="REGN01000769">
    <property type="protein sequence ID" value="RNA39285.1"/>
    <property type="molecule type" value="Genomic_DNA"/>
</dbReference>
<name>A0A3M7SUA5_BRAPC</name>
<organism evidence="1 2">
    <name type="scientific">Brachionus plicatilis</name>
    <name type="common">Marine rotifer</name>
    <name type="synonym">Brachionus muelleri</name>
    <dbReference type="NCBI Taxonomy" id="10195"/>
    <lineage>
        <taxon>Eukaryota</taxon>
        <taxon>Metazoa</taxon>
        <taxon>Spiralia</taxon>
        <taxon>Gnathifera</taxon>
        <taxon>Rotifera</taxon>
        <taxon>Eurotatoria</taxon>
        <taxon>Monogononta</taxon>
        <taxon>Pseudotrocha</taxon>
        <taxon>Ploima</taxon>
        <taxon>Brachionidae</taxon>
        <taxon>Brachionus</taxon>
    </lineage>
</organism>
<gene>
    <name evidence="1" type="ORF">BpHYR1_002073</name>
</gene>
<reference evidence="1 2" key="1">
    <citation type="journal article" date="2018" name="Sci. Rep.">
        <title>Genomic signatures of local adaptation to the degree of environmental predictability in rotifers.</title>
        <authorList>
            <person name="Franch-Gras L."/>
            <person name="Hahn C."/>
            <person name="Garcia-Roger E.M."/>
            <person name="Carmona M.J."/>
            <person name="Serra M."/>
            <person name="Gomez A."/>
        </authorList>
    </citation>
    <scope>NUCLEOTIDE SEQUENCE [LARGE SCALE GENOMIC DNA]</scope>
    <source>
        <strain evidence="1">HYR1</strain>
    </source>
</reference>
<sequence>MDISLMKNLLFGIDIRDIVETASNYNSVDKSENHQKYMTYMLTAVDQYVDDLRRRLDCRHSLFIKRLLSVFCCISRKF</sequence>
<proteinExistence type="predicted"/>
<comment type="caution">
    <text evidence="1">The sequence shown here is derived from an EMBL/GenBank/DDBJ whole genome shotgun (WGS) entry which is preliminary data.</text>
</comment>
<evidence type="ECO:0000313" key="2">
    <source>
        <dbReference type="Proteomes" id="UP000276133"/>
    </source>
</evidence>
<protein>
    <submittedName>
        <fullName evidence="1">Uncharacterized protein</fullName>
    </submittedName>
</protein>
<keyword evidence="2" id="KW-1185">Reference proteome</keyword>